<dbReference type="Proteomes" id="UP000053593">
    <property type="component" value="Unassembled WGS sequence"/>
</dbReference>
<evidence type="ECO:0000256" key="1">
    <source>
        <dbReference type="SAM" id="Phobius"/>
    </source>
</evidence>
<feature type="non-terminal residue" evidence="2">
    <location>
        <position position="1"/>
    </location>
</feature>
<dbReference type="HOGENOM" id="CLU_2066960_0_0_1"/>
<gene>
    <name evidence="2" type="ORF">GYMLUDRAFT_114707</name>
</gene>
<keyword evidence="1" id="KW-1133">Transmembrane helix</keyword>
<dbReference type="OrthoDB" id="3354175at2759"/>
<dbReference type="EMBL" id="KN834884">
    <property type="protein sequence ID" value="KIK50796.1"/>
    <property type="molecule type" value="Genomic_DNA"/>
</dbReference>
<proteinExistence type="predicted"/>
<protein>
    <submittedName>
        <fullName evidence="2">Uncharacterized protein</fullName>
    </submittedName>
</protein>
<accession>A0A0D0B9A0</accession>
<dbReference type="AlphaFoldDB" id="A0A0D0B9A0"/>
<keyword evidence="1" id="KW-0472">Membrane</keyword>
<sequence>GYGIAAFTIHGGTPEGAMEYYEQFWIWGNLLRVTFLSNNRHQIYRLYVVRGFNKYILIGPVILLIAGTAFSSLAVWGQSATNPGATIQNFDIFTWGMVSFSMSCATNIIVTGLIGKRFF</sequence>
<feature type="transmembrane region" description="Helical" evidence="1">
    <location>
        <begin position="92"/>
        <end position="114"/>
    </location>
</feature>
<evidence type="ECO:0000313" key="3">
    <source>
        <dbReference type="Proteomes" id="UP000053593"/>
    </source>
</evidence>
<keyword evidence="1" id="KW-0812">Transmembrane</keyword>
<feature type="non-terminal residue" evidence="2">
    <location>
        <position position="119"/>
    </location>
</feature>
<organism evidence="2 3">
    <name type="scientific">Collybiopsis luxurians FD-317 M1</name>
    <dbReference type="NCBI Taxonomy" id="944289"/>
    <lineage>
        <taxon>Eukaryota</taxon>
        <taxon>Fungi</taxon>
        <taxon>Dikarya</taxon>
        <taxon>Basidiomycota</taxon>
        <taxon>Agaricomycotina</taxon>
        <taxon>Agaricomycetes</taxon>
        <taxon>Agaricomycetidae</taxon>
        <taxon>Agaricales</taxon>
        <taxon>Marasmiineae</taxon>
        <taxon>Omphalotaceae</taxon>
        <taxon>Collybiopsis</taxon>
        <taxon>Collybiopsis luxurians</taxon>
    </lineage>
</organism>
<feature type="transmembrane region" description="Helical" evidence="1">
    <location>
        <begin position="55"/>
        <end position="77"/>
    </location>
</feature>
<evidence type="ECO:0000313" key="2">
    <source>
        <dbReference type="EMBL" id="KIK50796.1"/>
    </source>
</evidence>
<reference evidence="2 3" key="1">
    <citation type="submission" date="2014-04" db="EMBL/GenBank/DDBJ databases">
        <title>Evolutionary Origins and Diversification of the Mycorrhizal Mutualists.</title>
        <authorList>
            <consortium name="DOE Joint Genome Institute"/>
            <consortium name="Mycorrhizal Genomics Consortium"/>
            <person name="Kohler A."/>
            <person name="Kuo A."/>
            <person name="Nagy L.G."/>
            <person name="Floudas D."/>
            <person name="Copeland A."/>
            <person name="Barry K.W."/>
            <person name="Cichocki N."/>
            <person name="Veneault-Fourrey C."/>
            <person name="LaButti K."/>
            <person name="Lindquist E.A."/>
            <person name="Lipzen A."/>
            <person name="Lundell T."/>
            <person name="Morin E."/>
            <person name="Murat C."/>
            <person name="Riley R."/>
            <person name="Ohm R."/>
            <person name="Sun H."/>
            <person name="Tunlid A."/>
            <person name="Henrissat B."/>
            <person name="Grigoriev I.V."/>
            <person name="Hibbett D.S."/>
            <person name="Martin F."/>
        </authorList>
    </citation>
    <scope>NUCLEOTIDE SEQUENCE [LARGE SCALE GENOMIC DNA]</scope>
    <source>
        <strain evidence="2 3">FD-317 M1</strain>
    </source>
</reference>
<name>A0A0D0B9A0_9AGAR</name>
<keyword evidence="3" id="KW-1185">Reference proteome</keyword>